<keyword evidence="2" id="KW-0472">Membrane</keyword>
<dbReference type="AlphaFoldDB" id="A0A8H7RX53"/>
<feature type="transmembrane region" description="Helical" evidence="2">
    <location>
        <begin position="161"/>
        <end position="182"/>
    </location>
</feature>
<feature type="compositionally biased region" description="Low complexity" evidence="1">
    <location>
        <begin position="131"/>
        <end position="140"/>
    </location>
</feature>
<dbReference type="PANTHER" id="PTHR34391:SF1">
    <property type="entry name" value="UPF0658 GOLGI APPARATUS MEMBRANE PROTEIN C1952.10C-RELATED"/>
    <property type="match status" value="1"/>
</dbReference>
<feature type="region of interest" description="Disordered" evidence="1">
    <location>
        <begin position="111"/>
        <end position="150"/>
    </location>
</feature>
<feature type="transmembrane region" description="Helical" evidence="2">
    <location>
        <begin position="270"/>
        <end position="291"/>
    </location>
</feature>
<sequence length="466" mass="52385">MRKNNDLSDDDEGIKIIGQQRQHYHQEQPESSASSSSHYQQTTRSEKSDDLAPMLTSRQKRHSSTTATTTAESYHEANNNVHYYSKGTGVHDGQSSATPFMWNRAWHANNSSDSNNKSDDIMIHGGGHLPNNQRQLQNNNTIPQTPQTPQYNNNIDFSDNYLGSLLLIIFIQSVVVIVLEGFRIQQNVFQSSQCLLSSTGVGVSFTNLIYRALVITISLYQLLLCVDTLRQRSTAQLYALILFAIDEWMIKLNCRNPDESSRKIAPHYEYALLAVIPACFLVFVGCCVWQHRQFTWSSPFVSLSVPNGNFNNNQQKLNEINGTNSNPCSNDNMQLSPSAILDYDTTTTESLLVAGIGVVLFIITYYAILNEKIWVLGTMTLLKSISIAYFVFRLITFTQSPSSPSDHDPYRATRYSLIYTLLVLIILITLTSGVAFAAIRARSRTTLIQHQQPVIILTTAKNIDLH</sequence>
<keyword evidence="2" id="KW-0812">Transmembrane</keyword>
<dbReference type="PANTHER" id="PTHR34391">
    <property type="entry name" value="UPF0658 GOLGI APPARATUS MEMBRANE PROTEIN C1952.10C-RELATED"/>
    <property type="match status" value="1"/>
</dbReference>
<keyword evidence="2" id="KW-1133">Transmembrane helix</keyword>
<dbReference type="Proteomes" id="UP000646827">
    <property type="component" value="Unassembled WGS sequence"/>
</dbReference>
<evidence type="ECO:0000313" key="3">
    <source>
        <dbReference type="EMBL" id="KAG2217501.1"/>
    </source>
</evidence>
<feature type="transmembrane region" description="Helical" evidence="2">
    <location>
        <begin position="417"/>
        <end position="439"/>
    </location>
</feature>
<keyword evidence="4" id="KW-1185">Reference proteome</keyword>
<name>A0A8H7RX53_9FUNG</name>
<gene>
    <name evidence="3" type="ORF">INT45_012619</name>
</gene>
<dbReference type="GO" id="GO:0005794">
    <property type="term" value="C:Golgi apparatus"/>
    <property type="evidence" value="ECO:0007669"/>
    <property type="project" value="TreeGrafter"/>
</dbReference>
<feature type="compositionally biased region" description="Polar residues" evidence="1">
    <location>
        <begin position="141"/>
        <end position="150"/>
    </location>
</feature>
<accession>A0A8H7RX53</accession>
<dbReference type="InterPro" id="IPR040410">
    <property type="entry name" value="UPF0658_Golgi"/>
</dbReference>
<proteinExistence type="predicted"/>
<feature type="transmembrane region" description="Helical" evidence="2">
    <location>
        <begin position="194"/>
        <end position="213"/>
    </location>
</feature>
<comment type="caution">
    <text evidence="3">The sequence shown here is derived from an EMBL/GenBank/DDBJ whole genome shotgun (WGS) entry which is preliminary data.</text>
</comment>
<dbReference type="EMBL" id="JAEPRB010000294">
    <property type="protein sequence ID" value="KAG2217501.1"/>
    <property type="molecule type" value="Genomic_DNA"/>
</dbReference>
<protein>
    <submittedName>
        <fullName evidence="3">Uncharacterized protein</fullName>
    </submittedName>
</protein>
<feature type="region of interest" description="Disordered" evidence="1">
    <location>
        <begin position="1"/>
        <end position="74"/>
    </location>
</feature>
<evidence type="ECO:0000256" key="1">
    <source>
        <dbReference type="SAM" id="MobiDB-lite"/>
    </source>
</evidence>
<feature type="transmembrane region" description="Helical" evidence="2">
    <location>
        <begin position="351"/>
        <end position="368"/>
    </location>
</feature>
<feature type="transmembrane region" description="Helical" evidence="2">
    <location>
        <begin position="380"/>
        <end position="397"/>
    </location>
</feature>
<dbReference type="OrthoDB" id="2288538at2759"/>
<reference evidence="3 4" key="1">
    <citation type="submission" date="2020-12" db="EMBL/GenBank/DDBJ databases">
        <title>Metabolic potential, ecology and presence of endohyphal bacteria is reflected in genomic diversity of Mucoromycotina.</title>
        <authorList>
            <person name="Muszewska A."/>
            <person name="Okrasinska A."/>
            <person name="Steczkiewicz K."/>
            <person name="Drgas O."/>
            <person name="Orlowska M."/>
            <person name="Perlinska-Lenart U."/>
            <person name="Aleksandrzak-Piekarczyk T."/>
            <person name="Szatraj K."/>
            <person name="Zielenkiewicz U."/>
            <person name="Pilsyk S."/>
            <person name="Malc E."/>
            <person name="Mieczkowski P."/>
            <person name="Kruszewska J.S."/>
            <person name="Biernat P."/>
            <person name="Pawlowska J."/>
        </authorList>
    </citation>
    <scope>NUCLEOTIDE SEQUENCE [LARGE SCALE GENOMIC DNA]</scope>
    <source>
        <strain evidence="3 4">CBS 142.35</strain>
    </source>
</reference>
<organism evidence="3 4">
    <name type="scientific">Circinella minor</name>
    <dbReference type="NCBI Taxonomy" id="1195481"/>
    <lineage>
        <taxon>Eukaryota</taxon>
        <taxon>Fungi</taxon>
        <taxon>Fungi incertae sedis</taxon>
        <taxon>Mucoromycota</taxon>
        <taxon>Mucoromycotina</taxon>
        <taxon>Mucoromycetes</taxon>
        <taxon>Mucorales</taxon>
        <taxon>Lichtheimiaceae</taxon>
        <taxon>Circinella</taxon>
    </lineage>
</organism>
<evidence type="ECO:0000313" key="4">
    <source>
        <dbReference type="Proteomes" id="UP000646827"/>
    </source>
</evidence>
<evidence type="ECO:0000256" key="2">
    <source>
        <dbReference type="SAM" id="Phobius"/>
    </source>
</evidence>